<comment type="caution">
    <text evidence="3">The sequence shown here is derived from an EMBL/GenBank/DDBJ whole genome shotgun (WGS) entry which is preliminary data.</text>
</comment>
<gene>
    <name evidence="3" type="ORF">RM573_01710</name>
</gene>
<comment type="similarity">
    <text evidence="1">Belongs to the UPF0162 family.</text>
</comment>
<name>A0ABU2ZWK4_9GAMM</name>
<evidence type="ECO:0000313" key="3">
    <source>
        <dbReference type="EMBL" id="MDT0602299.1"/>
    </source>
</evidence>
<proteinExistence type="inferred from homology"/>
<dbReference type="Pfam" id="PF13371">
    <property type="entry name" value="TPR_9"/>
    <property type="match status" value="1"/>
</dbReference>
<reference evidence="3 4" key="1">
    <citation type="submission" date="2023-09" db="EMBL/GenBank/DDBJ databases">
        <authorList>
            <person name="Rey-Velasco X."/>
        </authorList>
    </citation>
    <scope>NUCLEOTIDE SEQUENCE [LARGE SCALE GENOMIC DNA]</scope>
    <source>
        <strain evidence="3 4">W431</strain>
    </source>
</reference>
<dbReference type="Pfam" id="PF13369">
    <property type="entry name" value="Transglut_core2"/>
    <property type="match status" value="1"/>
</dbReference>
<evidence type="ECO:0000259" key="2">
    <source>
        <dbReference type="Pfam" id="PF13369"/>
    </source>
</evidence>
<dbReference type="InterPro" id="IPR011990">
    <property type="entry name" value="TPR-like_helical_dom_sf"/>
</dbReference>
<organism evidence="3 4">
    <name type="scientific">Thalassotalea castellviae</name>
    <dbReference type="NCBI Taxonomy" id="3075612"/>
    <lineage>
        <taxon>Bacteria</taxon>
        <taxon>Pseudomonadati</taxon>
        <taxon>Pseudomonadota</taxon>
        <taxon>Gammaproteobacteria</taxon>
        <taxon>Alteromonadales</taxon>
        <taxon>Colwelliaceae</taxon>
        <taxon>Thalassotalea</taxon>
    </lineage>
</organism>
<accession>A0ABU2ZWK4</accession>
<sequence length="261" mass="29943">MSELNSEQRNLLSSFALVEEYIFSETPSFEKMLHEVIEACRLAIIDIEEPMEKAECLINELYVSQLFLDNERNVWPVVAQKISSAVEYKLMAPVLKAAIVQAIVNACDMEAEIVFVPEKVMVRIICDDIYSIIFEPVSGESLNWQQLDDRLGELDGDPTQTFLAPMEVKSILVEYLTSLKNSLIREVQFDKALKCVDLLLALRPDDPFERRDRGFLLHQLDCFKVAYDDYQFFVKECPQDPAAQLLKLQLDKITISDTVLH</sequence>
<dbReference type="InterPro" id="IPR032698">
    <property type="entry name" value="SirB1_N"/>
</dbReference>
<evidence type="ECO:0000256" key="1">
    <source>
        <dbReference type="ARBA" id="ARBA00007100"/>
    </source>
</evidence>
<dbReference type="Gene3D" id="1.25.40.10">
    <property type="entry name" value="Tetratricopeptide repeat domain"/>
    <property type="match status" value="1"/>
</dbReference>
<protein>
    <submittedName>
        <fullName evidence="3">Tetratricopeptide repeat protein</fullName>
    </submittedName>
</protein>
<dbReference type="EMBL" id="JAVRIF010000001">
    <property type="protein sequence ID" value="MDT0602299.1"/>
    <property type="molecule type" value="Genomic_DNA"/>
</dbReference>
<dbReference type="SUPFAM" id="SSF48452">
    <property type="entry name" value="TPR-like"/>
    <property type="match status" value="1"/>
</dbReference>
<dbReference type="Proteomes" id="UP001266357">
    <property type="component" value="Unassembled WGS sequence"/>
</dbReference>
<keyword evidence="4" id="KW-1185">Reference proteome</keyword>
<evidence type="ECO:0000313" key="4">
    <source>
        <dbReference type="Proteomes" id="UP001266357"/>
    </source>
</evidence>
<dbReference type="RefSeq" id="WP_311576270.1">
    <property type="nucleotide sequence ID" value="NZ_JAVRIF010000001.1"/>
</dbReference>
<feature type="domain" description="Protein SirB1 N-terminal" evidence="2">
    <location>
        <begin position="29"/>
        <end position="173"/>
    </location>
</feature>